<accession>A0A3G3MAQ6</accession>
<sequence>MEVNIPSPNPGLRKFLLSATLNKALVPVAIEAAALYMALAPKRSGRLAASATPRVSLHQYGKRDPRWIAEVQVQAPYSVWNEMGAGPGKHPKSTGNTPRYGPFEGSFTFKKVLEGMKG</sequence>
<evidence type="ECO:0000313" key="3">
    <source>
        <dbReference type="Proteomes" id="UP000280547"/>
    </source>
</evidence>
<name>A0A3G3MAQ6_9CAUD</name>
<gene>
    <name evidence="2" type="primary">20</name>
    <name evidence="2" type="ORF">SEA_OCTOBIEN14_20</name>
</gene>
<proteinExistence type="predicted"/>
<dbReference type="KEGG" id="vg:70080809"/>
<reference evidence="2 3" key="1">
    <citation type="submission" date="2018-09" db="EMBL/GenBank/DDBJ databases">
        <authorList>
            <person name="Amanuel B.M."/>
            <person name="Anspach C.J."/>
            <person name="Chiquito R.J."/>
            <person name="Gales J.M."/>
            <person name="Hall T."/>
            <person name="Hotaki K."/>
            <person name="Lozano B."/>
            <person name="Mugisha B."/>
            <person name="Fogarty M.P."/>
            <person name="Leadon S.A."/>
            <person name="Molloy S.D."/>
            <person name="Garlena R.A."/>
            <person name="Russell D.A."/>
            <person name="Pope W.H."/>
            <person name="Jacobs-Sera D."/>
            <person name="Hatfull G.F."/>
        </authorList>
    </citation>
    <scope>NUCLEOTIDE SEQUENCE [LARGE SCALE GENOMIC DNA]</scope>
</reference>
<dbReference type="EMBL" id="MH976515">
    <property type="protein sequence ID" value="AYR03168.1"/>
    <property type="molecule type" value="Genomic_DNA"/>
</dbReference>
<dbReference type="GeneID" id="70080809"/>
<feature type="region of interest" description="Disordered" evidence="1">
    <location>
        <begin position="82"/>
        <end position="102"/>
    </location>
</feature>
<evidence type="ECO:0000256" key="1">
    <source>
        <dbReference type="SAM" id="MobiDB-lite"/>
    </source>
</evidence>
<keyword evidence="3" id="KW-1185">Reference proteome</keyword>
<organism evidence="2 3">
    <name type="scientific">Gordonia phage Octobien14</name>
    <dbReference type="NCBI Taxonomy" id="2483673"/>
    <lineage>
        <taxon>Viruses</taxon>
        <taxon>Duplodnaviria</taxon>
        <taxon>Heunggongvirae</taxon>
        <taxon>Uroviricota</taxon>
        <taxon>Caudoviricetes</taxon>
        <taxon>Deeyouvirinae</taxon>
        <taxon>Octobienvirus</taxon>
        <taxon>Octobienvirus octobien14</taxon>
    </lineage>
</organism>
<evidence type="ECO:0000313" key="2">
    <source>
        <dbReference type="EMBL" id="AYR03168.1"/>
    </source>
</evidence>
<dbReference type="Proteomes" id="UP000280547">
    <property type="component" value="Segment"/>
</dbReference>
<dbReference type="RefSeq" id="YP_010246265.1">
    <property type="nucleotide sequence ID" value="NC_060134.1"/>
</dbReference>
<protein>
    <submittedName>
        <fullName evidence="2">Uncharacterized protein</fullName>
    </submittedName>
</protein>